<accession>A0AAD5LE85</accession>
<dbReference type="EMBL" id="JAKCXM010000286">
    <property type="protein sequence ID" value="KAJ0396648.1"/>
    <property type="molecule type" value="Genomic_DNA"/>
</dbReference>
<sequence length="155" mass="17732">MTGAAPMARAPAATRFCWRERTERLNWRMLKNLHVVDVLRRGDPTLLEPYALHVTFARLPVTVAALAPSRADERVGDDVADIARYDERNAWFLVRVMQLAMEYLLFLRVRDGAVLDTLREELTQCEAYGAFCYYCSGLLIRADIYDISGAFSQRL</sequence>
<keyword evidence="2" id="KW-1185">Reference proteome</keyword>
<gene>
    <name evidence="1" type="ORF">P43SY_002997</name>
</gene>
<organism evidence="1 2">
    <name type="scientific">Pythium insidiosum</name>
    <name type="common">Pythiosis disease agent</name>
    <dbReference type="NCBI Taxonomy" id="114742"/>
    <lineage>
        <taxon>Eukaryota</taxon>
        <taxon>Sar</taxon>
        <taxon>Stramenopiles</taxon>
        <taxon>Oomycota</taxon>
        <taxon>Peronosporomycetes</taxon>
        <taxon>Pythiales</taxon>
        <taxon>Pythiaceae</taxon>
        <taxon>Pythium</taxon>
    </lineage>
</organism>
<dbReference type="AlphaFoldDB" id="A0AAD5LE85"/>
<evidence type="ECO:0000313" key="2">
    <source>
        <dbReference type="Proteomes" id="UP001209570"/>
    </source>
</evidence>
<protein>
    <submittedName>
        <fullName evidence="1">Uncharacterized protein</fullName>
    </submittedName>
</protein>
<dbReference type="Proteomes" id="UP001209570">
    <property type="component" value="Unassembled WGS sequence"/>
</dbReference>
<comment type="caution">
    <text evidence="1">The sequence shown here is derived from an EMBL/GenBank/DDBJ whole genome shotgun (WGS) entry which is preliminary data.</text>
</comment>
<reference evidence="1" key="1">
    <citation type="submission" date="2021-12" db="EMBL/GenBank/DDBJ databases">
        <title>Prjna785345.</title>
        <authorList>
            <person name="Rujirawat T."/>
            <person name="Krajaejun T."/>
        </authorList>
    </citation>
    <scope>NUCLEOTIDE SEQUENCE</scope>
    <source>
        <strain evidence="1">Pi057C3</strain>
    </source>
</reference>
<name>A0AAD5LE85_PYTIN</name>
<proteinExistence type="predicted"/>
<evidence type="ECO:0000313" key="1">
    <source>
        <dbReference type="EMBL" id="KAJ0396648.1"/>
    </source>
</evidence>